<evidence type="ECO:0000256" key="4">
    <source>
        <dbReference type="ARBA" id="ARBA00013346"/>
    </source>
</evidence>
<evidence type="ECO:0000256" key="9">
    <source>
        <dbReference type="ARBA" id="ARBA00030757"/>
    </source>
</evidence>
<evidence type="ECO:0000256" key="2">
    <source>
        <dbReference type="ARBA" id="ARBA00005369"/>
    </source>
</evidence>
<organism evidence="12 13">
    <name type="scientific">Planomonospora parontospora</name>
    <dbReference type="NCBI Taxonomy" id="58119"/>
    <lineage>
        <taxon>Bacteria</taxon>
        <taxon>Bacillati</taxon>
        <taxon>Actinomycetota</taxon>
        <taxon>Actinomycetes</taxon>
        <taxon>Streptosporangiales</taxon>
        <taxon>Streptosporangiaceae</taxon>
        <taxon>Planomonospora</taxon>
    </lineage>
</organism>
<keyword evidence="6" id="KW-0489">Methyltransferase</keyword>
<dbReference type="Gene3D" id="3.40.50.150">
    <property type="entry name" value="Vaccinia Virus protein VP39"/>
    <property type="match status" value="1"/>
</dbReference>
<name>A0AA37BLY8_9ACTN</name>
<dbReference type="GO" id="GO:0004719">
    <property type="term" value="F:protein-L-isoaspartate (D-aspartate) O-methyltransferase activity"/>
    <property type="evidence" value="ECO:0007669"/>
    <property type="project" value="UniProtKB-EC"/>
</dbReference>
<evidence type="ECO:0000313" key="13">
    <source>
        <dbReference type="Proteomes" id="UP000627984"/>
    </source>
</evidence>
<evidence type="ECO:0000313" key="12">
    <source>
        <dbReference type="EMBL" id="GGK91120.1"/>
    </source>
</evidence>
<comment type="subcellular location">
    <subcellularLocation>
        <location evidence="1">Cytoplasm</location>
    </subcellularLocation>
</comment>
<dbReference type="InterPro" id="IPR029063">
    <property type="entry name" value="SAM-dependent_MTases_sf"/>
</dbReference>
<comment type="similarity">
    <text evidence="2">Belongs to the methyltransferase superfamily. L-isoaspartyl/D-aspartyl protein methyltransferase family.</text>
</comment>
<dbReference type="PANTHER" id="PTHR11579">
    <property type="entry name" value="PROTEIN-L-ISOASPARTATE O-METHYLTRANSFERASE"/>
    <property type="match status" value="1"/>
</dbReference>
<dbReference type="Proteomes" id="UP000627984">
    <property type="component" value="Unassembled WGS sequence"/>
</dbReference>
<dbReference type="CDD" id="cd02440">
    <property type="entry name" value="AdoMet_MTases"/>
    <property type="match status" value="1"/>
</dbReference>
<reference evidence="12" key="1">
    <citation type="journal article" date="2014" name="Int. J. Syst. Evol. Microbiol.">
        <title>Complete genome sequence of Corynebacterium casei LMG S-19264T (=DSM 44701T), isolated from a smear-ripened cheese.</title>
        <authorList>
            <consortium name="US DOE Joint Genome Institute (JGI-PGF)"/>
            <person name="Walter F."/>
            <person name="Albersmeier A."/>
            <person name="Kalinowski J."/>
            <person name="Ruckert C."/>
        </authorList>
    </citation>
    <scope>NUCLEOTIDE SEQUENCE</scope>
    <source>
        <strain evidence="12">JCM 3093</strain>
    </source>
</reference>
<dbReference type="AlphaFoldDB" id="A0AA37BLY8"/>
<dbReference type="PANTHER" id="PTHR11579:SF0">
    <property type="entry name" value="PROTEIN-L-ISOASPARTATE(D-ASPARTATE) O-METHYLTRANSFERASE"/>
    <property type="match status" value="1"/>
</dbReference>
<proteinExistence type="inferred from homology"/>
<dbReference type="GO" id="GO:0005737">
    <property type="term" value="C:cytoplasm"/>
    <property type="evidence" value="ECO:0007669"/>
    <property type="project" value="UniProtKB-SubCell"/>
</dbReference>
<sequence length="377" mass="41265">MHWIPHAQDLAETVTHPDSRWRAPVATTPRHVFVPRWWAGVNGGWELRDGHEDETAWATAAYSDRTLVTKVGELHADHAVPDAAPAGRPTSSSTLPSLVVQMLRHLRVHDDSEVLDVATGSGYSAALLSRLLGEERVTSIDVDPYLTGAAAGRLDEIGLHPKVLTVDATGPVPGEYDRIVSMVAVRPIPASWLAALRPGGRLVTVVANTSMIVTAWKTEDGSAVGQVERDWAMFMSTRTGADYPPGLGELLEQVRDREGEEVSRGRYGVIDVQESWEVNSMLEVLCPGIEHHFERRDDGRRTAWMLHADGSWARATALRGDPPTVHQGGPRRLWDVLEQIRHRQSMAGGLPVYGAKATISPDGVIRLKRGAWEATIG</sequence>
<evidence type="ECO:0000256" key="7">
    <source>
        <dbReference type="ARBA" id="ARBA00022679"/>
    </source>
</evidence>
<dbReference type="EC" id="2.1.1.77" evidence="3"/>
<evidence type="ECO:0000256" key="5">
    <source>
        <dbReference type="ARBA" id="ARBA00022490"/>
    </source>
</evidence>
<dbReference type="SUPFAM" id="SSF53335">
    <property type="entry name" value="S-adenosyl-L-methionine-dependent methyltransferases"/>
    <property type="match status" value="1"/>
</dbReference>
<evidence type="ECO:0000256" key="8">
    <source>
        <dbReference type="ARBA" id="ARBA00022691"/>
    </source>
</evidence>
<dbReference type="RefSeq" id="WP_191897614.1">
    <property type="nucleotide sequence ID" value="NZ_BMQD01000023.1"/>
</dbReference>
<keyword evidence="5" id="KW-0963">Cytoplasm</keyword>
<keyword evidence="7" id="KW-0808">Transferase</keyword>
<accession>A0AA37BLY8</accession>
<dbReference type="EMBL" id="BMQD01000023">
    <property type="protein sequence ID" value="GGK91120.1"/>
    <property type="molecule type" value="Genomic_DNA"/>
</dbReference>
<dbReference type="Pfam" id="PF01135">
    <property type="entry name" value="PCMT"/>
    <property type="match status" value="1"/>
</dbReference>
<gene>
    <name evidence="12" type="primary">pcm</name>
    <name evidence="12" type="ORF">GCM10010126_58170</name>
</gene>
<evidence type="ECO:0000256" key="3">
    <source>
        <dbReference type="ARBA" id="ARBA00011890"/>
    </source>
</evidence>
<protein>
    <recommendedName>
        <fullName evidence="4">Protein-L-isoaspartate O-methyltransferase</fullName>
        <ecNumber evidence="3">2.1.1.77</ecNumber>
    </recommendedName>
    <alternativeName>
        <fullName evidence="11">L-isoaspartyl protein carboxyl methyltransferase</fullName>
    </alternativeName>
    <alternativeName>
        <fullName evidence="9">Protein L-isoaspartyl methyltransferase</fullName>
    </alternativeName>
    <alternativeName>
        <fullName evidence="10">Protein-beta-aspartate methyltransferase</fullName>
    </alternativeName>
</protein>
<evidence type="ECO:0000256" key="10">
    <source>
        <dbReference type="ARBA" id="ARBA00031323"/>
    </source>
</evidence>
<keyword evidence="8" id="KW-0949">S-adenosyl-L-methionine</keyword>
<evidence type="ECO:0000256" key="11">
    <source>
        <dbReference type="ARBA" id="ARBA00031350"/>
    </source>
</evidence>
<evidence type="ECO:0000256" key="1">
    <source>
        <dbReference type="ARBA" id="ARBA00004496"/>
    </source>
</evidence>
<evidence type="ECO:0000256" key="6">
    <source>
        <dbReference type="ARBA" id="ARBA00022603"/>
    </source>
</evidence>
<dbReference type="InterPro" id="IPR000682">
    <property type="entry name" value="PCMT"/>
</dbReference>
<comment type="caution">
    <text evidence="12">The sequence shown here is derived from an EMBL/GenBank/DDBJ whole genome shotgun (WGS) entry which is preliminary data.</text>
</comment>
<reference evidence="12" key="2">
    <citation type="submission" date="2022-09" db="EMBL/GenBank/DDBJ databases">
        <authorList>
            <person name="Sun Q."/>
            <person name="Ohkuma M."/>
        </authorList>
    </citation>
    <scope>NUCLEOTIDE SEQUENCE</scope>
    <source>
        <strain evidence="12">JCM 3093</strain>
    </source>
</reference>
<dbReference type="GO" id="GO:0032259">
    <property type="term" value="P:methylation"/>
    <property type="evidence" value="ECO:0007669"/>
    <property type="project" value="UniProtKB-KW"/>
</dbReference>